<dbReference type="InterPro" id="IPR025164">
    <property type="entry name" value="Toastrack_DUF4097"/>
</dbReference>
<dbReference type="OrthoDB" id="937739at2"/>
<dbReference type="Proteomes" id="UP000004095">
    <property type="component" value="Unassembled WGS sequence"/>
</dbReference>
<feature type="chain" id="PRO_5002642031" description="DUF4097 domain-containing protein" evidence="1">
    <location>
        <begin position="20"/>
        <end position="291"/>
    </location>
</feature>
<dbReference type="eggNOG" id="COG3595">
    <property type="taxonomic scope" value="Bacteria"/>
</dbReference>
<feature type="domain" description="DUF4097" evidence="2">
    <location>
        <begin position="150"/>
        <end position="251"/>
    </location>
</feature>
<dbReference type="AlphaFoldDB" id="A1ZXY1"/>
<evidence type="ECO:0000313" key="3">
    <source>
        <dbReference type="EMBL" id="EAY24717.1"/>
    </source>
</evidence>
<comment type="caution">
    <text evidence="3">The sequence shown here is derived from an EMBL/GenBank/DDBJ whole genome shotgun (WGS) entry which is preliminary data.</text>
</comment>
<sequence length="291" mass="32821">MKKLLKLGALVIIISWQHASLHAQKVTEKIQKKLAKTKVLVVDNINGTVTIQGSNNSSIDITAEKIITGDSEKEVAQGTKETSLAMFTRNDSAIVHVKNPYIFYRHNSSRRRNFGGYRWDNADQKDTGYNFKFNITVKVPQNIHLVIHTINDGDISIANTQGEIIVNNINGSITLDNVVGKTKARTINGQLKAKYRQIPNANSSYYTLNGDIKVSYPQSFSAQLRFKSFNGEFYTDYPIEYLPTQVTQNASRNGKKKIYKINKYTAVKVGKGGKVFKFETFNGNIYINKQR</sequence>
<evidence type="ECO:0000256" key="1">
    <source>
        <dbReference type="SAM" id="SignalP"/>
    </source>
</evidence>
<evidence type="ECO:0000259" key="2">
    <source>
        <dbReference type="Pfam" id="PF13349"/>
    </source>
</evidence>
<organism evidence="3 4">
    <name type="scientific">Microscilla marina ATCC 23134</name>
    <dbReference type="NCBI Taxonomy" id="313606"/>
    <lineage>
        <taxon>Bacteria</taxon>
        <taxon>Pseudomonadati</taxon>
        <taxon>Bacteroidota</taxon>
        <taxon>Cytophagia</taxon>
        <taxon>Cytophagales</taxon>
        <taxon>Microscillaceae</taxon>
        <taxon>Microscilla</taxon>
    </lineage>
</organism>
<evidence type="ECO:0000313" key="4">
    <source>
        <dbReference type="Proteomes" id="UP000004095"/>
    </source>
</evidence>
<dbReference type="Pfam" id="PF13349">
    <property type="entry name" value="DUF4097"/>
    <property type="match status" value="1"/>
</dbReference>
<proteinExistence type="predicted"/>
<keyword evidence="4" id="KW-1185">Reference proteome</keyword>
<name>A1ZXY1_MICM2</name>
<dbReference type="RefSeq" id="WP_002704189.1">
    <property type="nucleotide sequence ID" value="NZ_AAWS01000062.1"/>
</dbReference>
<keyword evidence="1" id="KW-0732">Signal</keyword>
<gene>
    <name evidence="3" type="ORF">M23134_05519</name>
</gene>
<dbReference type="EMBL" id="AAWS01000062">
    <property type="protein sequence ID" value="EAY24717.1"/>
    <property type="molecule type" value="Genomic_DNA"/>
</dbReference>
<feature type="signal peptide" evidence="1">
    <location>
        <begin position="1"/>
        <end position="19"/>
    </location>
</feature>
<reference evidence="3 4" key="1">
    <citation type="submission" date="2007-01" db="EMBL/GenBank/DDBJ databases">
        <authorList>
            <person name="Haygood M."/>
            <person name="Podell S."/>
            <person name="Anderson C."/>
            <person name="Hopkinson B."/>
            <person name="Roe K."/>
            <person name="Barbeau K."/>
            <person name="Gaasterland T."/>
            <person name="Ferriera S."/>
            <person name="Johnson J."/>
            <person name="Kravitz S."/>
            <person name="Beeson K."/>
            <person name="Sutton G."/>
            <person name="Rogers Y.-H."/>
            <person name="Friedman R."/>
            <person name="Frazier M."/>
            <person name="Venter J.C."/>
        </authorList>
    </citation>
    <scope>NUCLEOTIDE SEQUENCE [LARGE SCALE GENOMIC DNA]</scope>
    <source>
        <strain evidence="3 4">ATCC 23134</strain>
    </source>
</reference>
<protein>
    <recommendedName>
        <fullName evidence="2">DUF4097 domain-containing protein</fullName>
    </recommendedName>
</protein>
<accession>A1ZXY1</accession>